<gene>
    <name evidence="2" type="ORF">HNR48_003953</name>
</gene>
<name>A0A7X0MZ03_9GAMM</name>
<evidence type="ECO:0000259" key="1">
    <source>
        <dbReference type="Pfam" id="PF12680"/>
    </source>
</evidence>
<evidence type="ECO:0000313" key="2">
    <source>
        <dbReference type="EMBL" id="MBB6523639.1"/>
    </source>
</evidence>
<dbReference type="Pfam" id="PF12680">
    <property type="entry name" value="SnoaL_2"/>
    <property type="match status" value="1"/>
</dbReference>
<protein>
    <recommendedName>
        <fullName evidence="1">SnoaL-like domain-containing protein</fullName>
    </recommendedName>
</protein>
<dbReference type="InterPro" id="IPR037401">
    <property type="entry name" value="SnoaL-like"/>
</dbReference>
<keyword evidence="3" id="KW-1185">Reference proteome</keyword>
<proteinExistence type="predicted"/>
<comment type="caution">
    <text evidence="2">The sequence shown here is derived from an EMBL/GenBank/DDBJ whole genome shotgun (WGS) entry which is preliminary data.</text>
</comment>
<reference evidence="2 3" key="1">
    <citation type="submission" date="2020-08" db="EMBL/GenBank/DDBJ databases">
        <title>Genomic Encyclopedia of Type Strains, Phase IV (KMG-IV): sequencing the most valuable type-strain genomes for metagenomic binning, comparative biology and taxonomic classification.</title>
        <authorList>
            <person name="Goeker M."/>
        </authorList>
    </citation>
    <scope>NUCLEOTIDE SEQUENCE [LARGE SCALE GENOMIC DNA]</scope>
    <source>
        <strain evidence="2 3">DSM 22368</strain>
    </source>
</reference>
<feature type="domain" description="SnoaL-like" evidence="1">
    <location>
        <begin position="16"/>
        <end position="115"/>
    </location>
</feature>
<dbReference type="EMBL" id="JACHHT010000004">
    <property type="protein sequence ID" value="MBB6523639.1"/>
    <property type="molecule type" value="Genomic_DNA"/>
</dbReference>
<dbReference type="CDD" id="cd00531">
    <property type="entry name" value="NTF2_like"/>
    <property type="match status" value="1"/>
</dbReference>
<sequence>MEIKGYSEEEAKAFAERWHPAWSGNRPDYLLSFYSEDARYMDGGLSKPAVGHQEIRPHFEKLLGQNPNWVWSQRYAVPMQDGFVNHWHLSAPVGDQTVEIDGVCLVHLRDGKIFRNEVYFDRSELINTIMNYQRRLKTE</sequence>
<evidence type="ECO:0000313" key="3">
    <source>
        <dbReference type="Proteomes" id="UP000528457"/>
    </source>
</evidence>
<dbReference type="Proteomes" id="UP000528457">
    <property type="component" value="Unassembled WGS sequence"/>
</dbReference>
<accession>A0A7X0MZ03</accession>
<dbReference type="InterPro" id="IPR032710">
    <property type="entry name" value="NTF2-like_dom_sf"/>
</dbReference>
<dbReference type="SUPFAM" id="SSF54427">
    <property type="entry name" value="NTF2-like"/>
    <property type="match status" value="1"/>
</dbReference>
<dbReference type="AlphaFoldDB" id="A0A7X0MZ03"/>
<dbReference type="RefSeq" id="WP_166843350.1">
    <property type="nucleotide sequence ID" value="NZ_JAAONY010000004.1"/>
</dbReference>
<dbReference type="InParanoid" id="A0A7X0MZ03"/>
<organism evidence="2 3">
    <name type="scientific">Pseudoteredinibacter isoporae</name>
    <dbReference type="NCBI Taxonomy" id="570281"/>
    <lineage>
        <taxon>Bacteria</taxon>
        <taxon>Pseudomonadati</taxon>
        <taxon>Pseudomonadota</taxon>
        <taxon>Gammaproteobacteria</taxon>
        <taxon>Cellvibrionales</taxon>
        <taxon>Cellvibrionaceae</taxon>
        <taxon>Pseudoteredinibacter</taxon>
    </lineage>
</organism>
<dbReference type="Gene3D" id="3.10.450.50">
    <property type="match status" value="1"/>
</dbReference>